<gene>
    <name evidence="8" type="ORF">ACFPFM_16625</name>
</gene>
<dbReference type="Pfam" id="PF14659">
    <property type="entry name" value="Phage_int_SAM_3"/>
    <property type="match status" value="1"/>
</dbReference>
<evidence type="ECO:0000256" key="5">
    <source>
        <dbReference type="PROSITE-ProRule" id="PRU01248"/>
    </source>
</evidence>
<evidence type="ECO:0000313" key="9">
    <source>
        <dbReference type="Proteomes" id="UP001595833"/>
    </source>
</evidence>
<keyword evidence="2" id="KW-0229">DNA integration</keyword>
<dbReference type="InterPro" id="IPR013762">
    <property type="entry name" value="Integrase-like_cat_sf"/>
</dbReference>
<dbReference type="PANTHER" id="PTHR30629">
    <property type="entry name" value="PROPHAGE INTEGRASE"/>
    <property type="match status" value="1"/>
</dbReference>
<accession>A0ABV9Y1L8</accession>
<evidence type="ECO:0000313" key="8">
    <source>
        <dbReference type="EMBL" id="MFC5055383.1"/>
    </source>
</evidence>
<evidence type="ECO:0000256" key="1">
    <source>
        <dbReference type="ARBA" id="ARBA00008857"/>
    </source>
</evidence>
<keyword evidence="9" id="KW-1185">Reference proteome</keyword>
<feature type="domain" description="Tyr recombinase" evidence="6">
    <location>
        <begin position="158"/>
        <end position="355"/>
    </location>
</feature>
<evidence type="ECO:0000259" key="7">
    <source>
        <dbReference type="PROSITE" id="PS51900"/>
    </source>
</evidence>
<dbReference type="Proteomes" id="UP001595833">
    <property type="component" value="Unassembled WGS sequence"/>
</dbReference>
<dbReference type="InterPro" id="IPR050808">
    <property type="entry name" value="Phage_Integrase"/>
</dbReference>
<keyword evidence="4" id="KW-0233">DNA recombination</keyword>
<dbReference type="InterPro" id="IPR010998">
    <property type="entry name" value="Integrase_recombinase_N"/>
</dbReference>
<evidence type="ECO:0000259" key="6">
    <source>
        <dbReference type="PROSITE" id="PS51898"/>
    </source>
</evidence>
<organism evidence="8 9">
    <name type="scientific">Saccharothrix xinjiangensis</name>
    <dbReference type="NCBI Taxonomy" id="204798"/>
    <lineage>
        <taxon>Bacteria</taxon>
        <taxon>Bacillati</taxon>
        <taxon>Actinomycetota</taxon>
        <taxon>Actinomycetes</taxon>
        <taxon>Pseudonocardiales</taxon>
        <taxon>Pseudonocardiaceae</taxon>
        <taxon>Saccharothrix</taxon>
    </lineage>
</organism>
<dbReference type="EMBL" id="JBHSJB010000013">
    <property type="protein sequence ID" value="MFC5055383.1"/>
    <property type="molecule type" value="Genomic_DNA"/>
</dbReference>
<comment type="similarity">
    <text evidence="1">Belongs to the 'phage' integrase family.</text>
</comment>
<dbReference type="InterPro" id="IPR004107">
    <property type="entry name" value="Integrase_SAM-like_N"/>
</dbReference>
<evidence type="ECO:0000256" key="2">
    <source>
        <dbReference type="ARBA" id="ARBA00022908"/>
    </source>
</evidence>
<keyword evidence="3 5" id="KW-0238">DNA-binding</keyword>
<evidence type="ECO:0000256" key="3">
    <source>
        <dbReference type="ARBA" id="ARBA00023125"/>
    </source>
</evidence>
<reference evidence="9" key="1">
    <citation type="journal article" date="2019" name="Int. J. Syst. Evol. Microbiol.">
        <title>The Global Catalogue of Microorganisms (GCM) 10K type strain sequencing project: providing services to taxonomists for standard genome sequencing and annotation.</title>
        <authorList>
            <consortium name="The Broad Institute Genomics Platform"/>
            <consortium name="The Broad Institute Genome Sequencing Center for Infectious Disease"/>
            <person name="Wu L."/>
            <person name="Ma J."/>
        </authorList>
    </citation>
    <scope>NUCLEOTIDE SEQUENCE [LARGE SCALE GENOMIC DNA]</scope>
    <source>
        <strain evidence="9">KCTC 12848</strain>
    </source>
</reference>
<dbReference type="RefSeq" id="WP_344038656.1">
    <property type="nucleotide sequence ID" value="NZ_BAAAKE010000012.1"/>
</dbReference>
<comment type="caution">
    <text evidence="8">The sequence shown here is derived from an EMBL/GenBank/DDBJ whole genome shotgun (WGS) entry which is preliminary data.</text>
</comment>
<dbReference type="InterPro" id="IPR002104">
    <property type="entry name" value="Integrase_catalytic"/>
</dbReference>
<sequence>MAWVEKHGPGWRVRYRTPDGALASETGFTDRDTARDRARDIESDLRRGTFIDPTLGGLPLREWVETWNEAHDVSPTTRAKYDSHLRNHVLPKFGDTPLKEISRMTVKGWIKTLRRSLAERTVEDVVTLLSMLLGDAVDEGLIGANPCRRLRIDTGDHDERPHASPWQVRTIAQRCCPAMAVLVVTAAYTGLRWGELAGLRWHHVDLTRSTITIDPTDGALHEIGGRLQLGPPKTKASARTVHLPPFLVDQLTAHRAEQNERHQEHVFTGLDGGLLRRTNFRRRTWLPIIGGDTRHGWAPILPGLHFHDLRHTHKTWLIEDGVPEVLQHRRLGHRMPGIRGTYSHVTHVMVDAMLDGLQRRWERSVVTSTLEQGVTTYGGVDHTKIVCSQSAPTTAKKPISEDHRPAV</sequence>
<dbReference type="Pfam" id="PF00589">
    <property type="entry name" value="Phage_integrase"/>
    <property type="match status" value="1"/>
</dbReference>
<proteinExistence type="inferred from homology"/>
<evidence type="ECO:0000256" key="4">
    <source>
        <dbReference type="ARBA" id="ARBA00023172"/>
    </source>
</evidence>
<dbReference type="PROSITE" id="PS51898">
    <property type="entry name" value="TYR_RECOMBINASE"/>
    <property type="match status" value="1"/>
</dbReference>
<dbReference type="InterPro" id="IPR011010">
    <property type="entry name" value="DNA_brk_join_enz"/>
</dbReference>
<dbReference type="InterPro" id="IPR044068">
    <property type="entry name" value="CB"/>
</dbReference>
<dbReference type="Gene3D" id="1.10.150.130">
    <property type="match status" value="1"/>
</dbReference>
<protein>
    <submittedName>
        <fullName evidence="8">Tyrosine-type recombinase/integrase</fullName>
    </submittedName>
</protein>
<dbReference type="Gene3D" id="1.10.443.10">
    <property type="entry name" value="Intergrase catalytic core"/>
    <property type="match status" value="1"/>
</dbReference>
<dbReference type="SUPFAM" id="SSF56349">
    <property type="entry name" value="DNA breaking-rejoining enzymes"/>
    <property type="match status" value="1"/>
</dbReference>
<name>A0ABV9Y1L8_9PSEU</name>
<dbReference type="PROSITE" id="PS51900">
    <property type="entry name" value="CB"/>
    <property type="match status" value="1"/>
</dbReference>
<dbReference type="CDD" id="cd01189">
    <property type="entry name" value="INT_ICEBs1_C_like"/>
    <property type="match status" value="1"/>
</dbReference>
<feature type="domain" description="Core-binding (CB)" evidence="7">
    <location>
        <begin position="58"/>
        <end position="137"/>
    </location>
</feature>
<dbReference type="PANTHER" id="PTHR30629:SF2">
    <property type="entry name" value="PROPHAGE INTEGRASE INTS-RELATED"/>
    <property type="match status" value="1"/>
</dbReference>